<evidence type="ECO:0000313" key="2">
    <source>
        <dbReference type="EMBL" id="GAF47129.1"/>
    </source>
</evidence>
<evidence type="ECO:0000256" key="1">
    <source>
        <dbReference type="SAM" id="MobiDB-lite"/>
    </source>
</evidence>
<dbReference type="EMBL" id="BAWF01000038">
    <property type="protein sequence ID" value="GAF47129.1"/>
    <property type="molecule type" value="Genomic_DNA"/>
</dbReference>
<dbReference type="Proteomes" id="UP000019491">
    <property type="component" value="Unassembled WGS sequence"/>
</dbReference>
<evidence type="ECO:0000313" key="3">
    <source>
        <dbReference type="Proteomes" id="UP000019491"/>
    </source>
</evidence>
<protein>
    <submittedName>
        <fullName evidence="2">Uncharacterized protein</fullName>
    </submittedName>
</protein>
<name>X0PV60_RHOWR</name>
<proteinExistence type="predicted"/>
<dbReference type="AlphaFoldDB" id="X0PV60"/>
<keyword evidence="3" id="KW-1185">Reference proteome</keyword>
<gene>
    <name evidence="2" type="ORF">RW1_038_00500</name>
</gene>
<sequence>MQSGFPTPLPFRTPSESPKRVAGVDTPQKLAASRGVFRSGRSPFATSCYKIKQPWKTCVEICSTQHHLGSVAVVELSDQARLTENLELVGHRRPGDPHPEA</sequence>
<accession>X0PV60</accession>
<comment type="caution">
    <text evidence="2">The sequence shown here is derived from an EMBL/GenBank/DDBJ whole genome shotgun (WGS) entry which is preliminary data.</text>
</comment>
<feature type="region of interest" description="Disordered" evidence="1">
    <location>
        <begin position="1"/>
        <end position="26"/>
    </location>
</feature>
<reference evidence="2 3" key="1">
    <citation type="submission" date="2014-02" db="EMBL/GenBank/DDBJ databases">
        <title>Whole genome shotgun sequence of Rhodococcus wratislaviensis NBRC 100605.</title>
        <authorList>
            <person name="Hosoyama A."/>
            <person name="Tsuchikane K."/>
            <person name="Yoshida I."/>
            <person name="Ohji S."/>
            <person name="Ichikawa N."/>
            <person name="Yamazoe A."/>
            <person name="Fujita N."/>
        </authorList>
    </citation>
    <scope>NUCLEOTIDE SEQUENCE [LARGE SCALE GENOMIC DNA]</scope>
    <source>
        <strain evidence="2 3">NBRC 100605</strain>
    </source>
</reference>
<organism evidence="2 3">
    <name type="scientific">Rhodococcus wratislaviensis NBRC 100605</name>
    <dbReference type="NCBI Taxonomy" id="1219028"/>
    <lineage>
        <taxon>Bacteria</taxon>
        <taxon>Bacillati</taxon>
        <taxon>Actinomycetota</taxon>
        <taxon>Actinomycetes</taxon>
        <taxon>Mycobacteriales</taxon>
        <taxon>Nocardiaceae</taxon>
        <taxon>Rhodococcus</taxon>
    </lineage>
</organism>